<reference evidence="1" key="1">
    <citation type="submission" date="2022-07" db="EMBL/GenBank/DDBJ databases">
        <title>Phylogenomic reconstructions and comparative analyses of Kickxellomycotina fungi.</title>
        <authorList>
            <person name="Reynolds N.K."/>
            <person name="Stajich J.E."/>
            <person name="Barry K."/>
            <person name="Grigoriev I.V."/>
            <person name="Crous P."/>
            <person name="Smith M.E."/>
        </authorList>
    </citation>
    <scope>NUCLEOTIDE SEQUENCE</scope>
    <source>
        <strain evidence="1">NRRL 5244</strain>
    </source>
</reference>
<comment type="caution">
    <text evidence="1">The sequence shown here is derived from an EMBL/GenBank/DDBJ whole genome shotgun (WGS) entry which is preliminary data.</text>
</comment>
<keyword evidence="2" id="KW-1185">Reference proteome</keyword>
<sequence length="930" mass="101330">MVYMQNKDKNGEIQGFDEAFFFIAVSAITGLSSDIEPDTWFTRTIVLFVMFIGIFWLPPRVSEMLSLWQDRSPWPAEFEAESNQSHVLLIGDLHYTTLFEFLREFFCEDHGFTTVNTVVVVMSETSPSKEIAELLTDPSYVNRVKFVLGSPTSFSQLSKVQADRAQAIFLLSSKAAGADAEKEDAAKVMIALAIRKYLRTRGDAKRPVPIYAQVLLPETTLHLDYLTDHVICIEELRQGLLAQSVMVPGVASLLQLLTTSIPDNTTHQLVRAAQRSKQEWLAEYAESMSHEIYGTKLAQMFVGQKFHKVSQTIFARTGATLFALHTSDDKILISPRDYEIKGDETGFVIASDSLVSTEIAYLQEEAAVNVDSDGEDEQTPLIPGINISATKDAAKQISGSPLQKAAVIAETTMKTKVPFGKNVMDTLVVDVMESSAAEESDHGSVRSGKSVVSQHLEDLIDLGHTGKLGQLVGDLAHITVGAEDASSGKGKEPEESKAEETKVATKRAPLLFDPALQKPTEDAEAPKPDSPSPPALAPSKTLKGTLKGASSATLLTKPTTPVTPTVDGLPGDLAGHLVVCDTSGEFPSNIIYLVSCIRAAAASEITSVAETDEHNGKQPSSRFASLYEQISRSYNLPTAEPEKPGFSNNLPIVILSPASPGGAQAEDLKRFGNIYIVEGSPLSRADLARVRIHTAGSGIVLANREESLSAAADASKNASLASSDTSATATADAPALLSVLNIEALTYTNDEFFLSVEFIHRENMQFVGDTETIRINEVYAQAFLRPSFMAGRVYAPVMLDTLICQAYYNEFIPDLMQRLIFSHGNVVHALGTAKLQAAGIEGLVYEEGQGVEDSGHVFQVEVPERFYGRTYASLFAYCCFKHAAVPIGLYRTVTYHRQPLWYVMPNPSPKNVLRQSDRVYVIAAARPVLQ</sequence>
<dbReference type="EMBL" id="JANBPW010001345">
    <property type="protein sequence ID" value="KAJ1944944.1"/>
    <property type="molecule type" value="Genomic_DNA"/>
</dbReference>
<dbReference type="Proteomes" id="UP001150603">
    <property type="component" value="Unassembled WGS sequence"/>
</dbReference>
<accession>A0ACC1JB40</accession>
<protein>
    <submittedName>
        <fullName evidence="1">Uncharacterized protein</fullName>
    </submittedName>
</protein>
<proteinExistence type="predicted"/>
<evidence type="ECO:0000313" key="1">
    <source>
        <dbReference type="EMBL" id="KAJ1944944.1"/>
    </source>
</evidence>
<evidence type="ECO:0000313" key="2">
    <source>
        <dbReference type="Proteomes" id="UP001150603"/>
    </source>
</evidence>
<organism evidence="1 2">
    <name type="scientific">Linderina macrospora</name>
    <dbReference type="NCBI Taxonomy" id="4868"/>
    <lineage>
        <taxon>Eukaryota</taxon>
        <taxon>Fungi</taxon>
        <taxon>Fungi incertae sedis</taxon>
        <taxon>Zoopagomycota</taxon>
        <taxon>Kickxellomycotina</taxon>
        <taxon>Kickxellomycetes</taxon>
        <taxon>Kickxellales</taxon>
        <taxon>Kickxellaceae</taxon>
        <taxon>Linderina</taxon>
    </lineage>
</organism>
<name>A0ACC1JB40_9FUNG</name>
<gene>
    <name evidence="1" type="ORF">FBU59_002456</name>
</gene>